<proteinExistence type="predicted"/>
<sequence length="116" mass="13258">MTTKKLSTATEKHRRDKADYDGGRGVSGQKEKYLPSPKFEMGHGRLGTGTSVRPVMTWNLGLRGFSFGNASLTRSDKEIIGRHIEWGFIIGASGLTMRDVARRWWGYVGRVWWWLR</sequence>
<feature type="compositionally biased region" description="Basic and acidic residues" evidence="1">
    <location>
        <begin position="10"/>
        <end position="22"/>
    </location>
</feature>
<evidence type="ECO:0000313" key="2">
    <source>
        <dbReference type="EMBL" id="KAL3720940.1"/>
    </source>
</evidence>
<dbReference type="EMBL" id="JBJKBG010000010">
    <property type="protein sequence ID" value="KAL3720940.1"/>
    <property type="molecule type" value="Genomic_DNA"/>
</dbReference>
<evidence type="ECO:0000313" key="3">
    <source>
        <dbReference type="Proteomes" id="UP001634007"/>
    </source>
</evidence>
<evidence type="ECO:0000256" key="1">
    <source>
        <dbReference type="SAM" id="MobiDB-lite"/>
    </source>
</evidence>
<name>A0ABD3J3E9_EUCGL</name>
<gene>
    <name evidence="2" type="ORF">ACJRO7_005709</name>
</gene>
<organism evidence="2 3">
    <name type="scientific">Eucalyptus globulus</name>
    <name type="common">Tasmanian blue gum</name>
    <dbReference type="NCBI Taxonomy" id="34317"/>
    <lineage>
        <taxon>Eukaryota</taxon>
        <taxon>Viridiplantae</taxon>
        <taxon>Streptophyta</taxon>
        <taxon>Embryophyta</taxon>
        <taxon>Tracheophyta</taxon>
        <taxon>Spermatophyta</taxon>
        <taxon>Magnoliopsida</taxon>
        <taxon>eudicotyledons</taxon>
        <taxon>Gunneridae</taxon>
        <taxon>Pentapetalae</taxon>
        <taxon>rosids</taxon>
        <taxon>malvids</taxon>
        <taxon>Myrtales</taxon>
        <taxon>Myrtaceae</taxon>
        <taxon>Myrtoideae</taxon>
        <taxon>Eucalypteae</taxon>
        <taxon>Eucalyptus</taxon>
    </lineage>
</organism>
<reference evidence="2 3" key="1">
    <citation type="submission" date="2024-11" db="EMBL/GenBank/DDBJ databases">
        <title>Chromosome-level genome assembly of Eucalyptus globulus Labill. provides insights into its genome evolution.</title>
        <authorList>
            <person name="Li X."/>
        </authorList>
    </citation>
    <scope>NUCLEOTIDE SEQUENCE [LARGE SCALE GENOMIC DNA]</scope>
    <source>
        <strain evidence="2">CL2024</strain>
        <tissue evidence="2">Fresh tender leaves</tissue>
    </source>
</reference>
<keyword evidence="3" id="KW-1185">Reference proteome</keyword>
<protein>
    <submittedName>
        <fullName evidence="2">Uncharacterized protein</fullName>
    </submittedName>
</protein>
<accession>A0ABD3J3E9</accession>
<comment type="caution">
    <text evidence="2">The sequence shown here is derived from an EMBL/GenBank/DDBJ whole genome shotgun (WGS) entry which is preliminary data.</text>
</comment>
<dbReference type="AlphaFoldDB" id="A0ABD3J3E9"/>
<feature type="region of interest" description="Disordered" evidence="1">
    <location>
        <begin position="1"/>
        <end position="46"/>
    </location>
</feature>
<dbReference type="Proteomes" id="UP001634007">
    <property type="component" value="Unassembled WGS sequence"/>
</dbReference>